<keyword evidence="5" id="KW-1185">Reference proteome</keyword>
<evidence type="ECO:0008006" key="6">
    <source>
        <dbReference type="Google" id="ProtNLM"/>
    </source>
</evidence>
<dbReference type="InterPro" id="IPR000421">
    <property type="entry name" value="FA58C"/>
</dbReference>
<dbReference type="Pfam" id="PF17882">
    <property type="entry name" value="SBD"/>
    <property type="match status" value="1"/>
</dbReference>
<evidence type="ECO:0000256" key="1">
    <source>
        <dbReference type="SAM" id="MobiDB-lite"/>
    </source>
</evidence>
<dbReference type="Proteomes" id="UP000622166">
    <property type="component" value="Unassembled WGS sequence"/>
</dbReference>
<dbReference type="AlphaFoldDB" id="A0A918PC00"/>
<reference evidence="4" key="2">
    <citation type="submission" date="2020-09" db="EMBL/GenBank/DDBJ databases">
        <authorList>
            <person name="Sun Q."/>
            <person name="Ohkuma M."/>
        </authorList>
    </citation>
    <scope>NUCLEOTIDE SEQUENCE</scope>
    <source>
        <strain evidence="4">JCM 4815</strain>
    </source>
</reference>
<gene>
    <name evidence="4" type="ORF">GCM10010365_15280</name>
</gene>
<dbReference type="EMBL" id="BMVW01000002">
    <property type="protein sequence ID" value="GGY97722.1"/>
    <property type="molecule type" value="Genomic_DNA"/>
</dbReference>
<feature type="region of interest" description="Disordered" evidence="1">
    <location>
        <begin position="80"/>
        <end position="109"/>
    </location>
</feature>
<dbReference type="Pfam" id="PF00754">
    <property type="entry name" value="F5_F8_type_C"/>
    <property type="match status" value="1"/>
</dbReference>
<feature type="domain" description="F5/8 type C" evidence="2">
    <location>
        <begin position="321"/>
        <end position="399"/>
    </location>
</feature>
<accession>A0A918PC00</accession>
<reference evidence="4" key="1">
    <citation type="journal article" date="2014" name="Int. J. Syst. Evol. Microbiol.">
        <title>Complete genome sequence of Corynebacterium casei LMG S-19264T (=DSM 44701T), isolated from a smear-ripened cheese.</title>
        <authorList>
            <consortium name="US DOE Joint Genome Institute (JGI-PGF)"/>
            <person name="Walter F."/>
            <person name="Albersmeier A."/>
            <person name="Kalinowski J."/>
            <person name="Ruckert C."/>
        </authorList>
    </citation>
    <scope>NUCLEOTIDE SEQUENCE</scope>
    <source>
        <strain evidence="4">JCM 4815</strain>
    </source>
</reference>
<dbReference type="Gene3D" id="2.60.120.260">
    <property type="entry name" value="Galactose-binding domain-like"/>
    <property type="match status" value="2"/>
</dbReference>
<evidence type="ECO:0000259" key="3">
    <source>
        <dbReference type="Pfam" id="PF17882"/>
    </source>
</evidence>
<organism evidence="4 5">
    <name type="scientific">Streptomyces poonensis</name>
    <dbReference type="NCBI Taxonomy" id="68255"/>
    <lineage>
        <taxon>Bacteria</taxon>
        <taxon>Bacillati</taxon>
        <taxon>Actinomycetota</taxon>
        <taxon>Actinomycetes</taxon>
        <taxon>Kitasatosporales</taxon>
        <taxon>Streptomycetaceae</taxon>
        <taxon>Streptomyces</taxon>
    </lineage>
</organism>
<name>A0A918PC00_9ACTN</name>
<proteinExistence type="predicted"/>
<comment type="caution">
    <text evidence="4">The sequence shown here is derived from an EMBL/GenBank/DDBJ whole genome shotgun (WGS) entry which is preliminary data.</text>
</comment>
<dbReference type="RefSeq" id="WP_189856630.1">
    <property type="nucleotide sequence ID" value="NZ_BMVW01000002.1"/>
</dbReference>
<dbReference type="SUPFAM" id="SSF49785">
    <property type="entry name" value="Galactose-binding domain-like"/>
    <property type="match status" value="1"/>
</dbReference>
<dbReference type="InterPro" id="IPR008979">
    <property type="entry name" value="Galactose-bd-like_sf"/>
</dbReference>
<protein>
    <recommendedName>
        <fullName evidence="6">F5/8 type C domain-containing protein</fullName>
    </recommendedName>
</protein>
<feature type="domain" description="OAA-family lectin sugar binding" evidence="3">
    <location>
        <begin position="23"/>
        <end position="94"/>
    </location>
</feature>
<dbReference type="InterPro" id="IPR040964">
    <property type="entry name" value="SBD"/>
</dbReference>
<evidence type="ECO:0000259" key="2">
    <source>
        <dbReference type="Pfam" id="PF00754"/>
    </source>
</evidence>
<evidence type="ECO:0000313" key="5">
    <source>
        <dbReference type="Proteomes" id="UP000622166"/>
    </source>
</evidence>
<sequence length="505" mass="56331">MHDQTGFRPIGRAGDLPGVPVVVYDTEVRTGDRWEEAPRLTVHLDRGEPSEVVELAWRSESGAEAVIAFDAGMKAFRGHRRSADGSLREYRGTERGRRPDPEEMEETEDCPVQTFATEEDRDDGRPASGMLRLVLDDGRGPVERVTWREERGTFVSVALRTGPAVRGTVPVEVTEVVADDENAAAGEVAGHLLTPGRHKWLSFGRTATLDFVLSEPTAVTAYRLTSGNDYRDRDPQDWMLQGSMDGTTWYTLDVRVEQAFPRRHQSREYAVSNSTAYSRYRLDIGRNWGRLPETQLSRVELLTTEEPELVATPVPVSRVMASSEYSYAGEIAANVLHAGEGKWLAFGRAAWLEFALPEPTAVTAYALTSANDHCSRDPKNWVMQGSHDGSTWVTLDRRAEETFSERFLVREFTMANATPYSRYRLHITANAEGVGEIQLNRVQLLAAKNGGRFPAPREFSGILRHEHGPTAGYRGRPVAVTEDIVTEHAVTKHTVTKRVTVWANP</sequence>
<evidence type="ECO:0000313" key="4">
    <source>
        <dbReference type="EMBL" id="GGY97722.1"/>
    </source>
</evidence>
<feature type="compositionally biased region" description="Basic and acidic residues" evidence="1">
    <location>
        <begin position="81"/>
        <end position="101"/>
    </location>
</feature>